<organism evidence="1 2">
    <name type="scientific">Leptolyngbya cf. ectocarpi LEGE 11479</name>
    <dbReference type="NCBI Taxonomy" id="1828722"/>
    <lineage>
        <taxon>Bacteria</taxon>
        <taxon>Bacillati</taxon>
        <taxon>Cyanobacteriota</taxon>
        <taxon>Cyanophyceae</taxon>
        <taxon>Leptolyngbyales</taxon>
        <taxon>Leptolyngbyaceae</taxon>
        <taxon>Leptolyngbya group</taxon>
        <taxon>Leptolyngbya</taxon>
    </lineage>
</organism>
<dbReference type="RefSeq" id="WP_193992509.1">
    <property type="nucleotide sequence ID" value="NZ_JADEXP010000050.1"/>
</dbReference>
<evidence type="ECO:0000313" key="1">
    <source>
        <dbReference type="EMBL" id="MBE9066624.1"/>
    </source>
</evidence>
<comment type="caution">
    <text evidence="1">The sequence shown here is derived from an EMBL/GenBank/DDBJ whole genome shotgun (WGS) entry which is preliminary data.</text>
</comment>
<evidence type="ECO:0000313" key="2">
    <source>
        <dbReference type="Proteomes" id="UP000615026"/>
    </source>
</evidence>
<keyword evidence="2" id="KW-1185">Reference proteome</keyword>
<sequence>MLKLNCTDDGVFLEQLTASFDAVAIQQVMLAVHMGETLHLSSIRATVLLSGEMPGIRHLESMLETNLTDAIALTNIDDEFIEVSLKGTWIAKDANAELGTFMTVLTPESERLIYWLWQVTQRQTTYFM</sequence>
<proteinExistence type="predicted"/>
<dbReference type="AlphaFoldDB" id="A0A928X083"/>
<dbReference type="InterPro" id="IPR054664">
    <property type="entry name" value="Alr0857-like"/>
</dbReference>
<dbReference type="Proteomes" id="UP000615026">
    <property type="component" value="Unassembled WGS sequence"/>
</dbReference>
<gene>
    <name evidence="1" type="ORF">IQ260_08155</name>
</gene>
<accession>A0A928X083</accession>
<protein>
    <submittedName>
        <fullName evidence="1">Uncharacterized protein</fullName>
    </submittedName>
</protein>
<dbReference type="NCBIfam" id="NF045647">
    <property type="entry name" value="alr0857_fam"/>
    <property type="match status" value="1"/>
</dbReference>
<name>A0A928X083_LEPEC</name>
<reference evidence="1" key="1">
    <citation type="submission" date="2020-10" db="EMBL/GenBank/DDBJ databases">
        <authorList>
            <person name="Castelo-Branco R."/>
            <person name="Eusebio N."/>
            <person name="Adriana R."/>
            <person name="Vieira A."/>
            <person name="Brugerolle De Fraissinette N."/>
            <person name="Rezende De Castro R."/>
            <person name="Schneider M.P."/>
            <person name="Vasconcelos V."/>
            <person name="Leao P.N."/>
        </authorList>
    </citation>
    <scope>NUCLEOTIDE SEQUENCE</scope>
    <source>
        <strain evidence="1">LEGE 11479</strain>
    </source>
</reference>
<dbReference type="EMBL" id="JADEXP010000050">
    <property type="protein sequence ID" value="MBE9066624.1"/>
    <property type="molecule type" value="Genomic_DNA"/>
</dbReference>